<dbReference type="InterPro" id="IPR015421">
    <property type="entry name" value="PyrdxlP-dep_Trfase_major"/>
</dbReference>
<sequence>MMENQKSYEQLAELDKKHFLHPTTAIKQQQANGPEFILTKGEGVRLYDLKGRSSIDGLSSLWNVNIGHGREEIAQVAYEQMKTLGYSSCFATFSNEPAIKLAAKLAEIAPGNLTATFFTSGGSESNDTAYKLARHYWILKGQPERKKIISRSQSYHGVAMGATSATGLKPFRDFTNSLAPDFCYVDHFSPQALRDKIKEEGPETVAAYIAEPVQGAGGVHIAPEGYFKEIRSICDEFGILFITDEVITAFGRTGKYFGIDHYDVAPDMMCFAKGITSGYAQLGGVMISETMHNDFIELSEGTLLHGYTYSGHPMACAVALKNLEILERENLIDNALVMGEELLKGFKKIQSERSVVGDVRTLGLIGAVEFVKNKETNERFPEPLAPKVLAEAAKRGLIVRSVVFDNQDTLVFAPPLIINQQEINELIQILNESIEAVERTAVSASN</sequence>
<protein>
    <submittedName>
        <fullName evidence="6">Aminotransferase</fullName>
    </submittedName>
</protein>
<comment type="caution">
    <text evidence="6">The sequence shown here is derived from an EMBL/GenBank/DDBJ whole genome shotgun (WGS) entry which is preliminary data.</text>
</comment>
<evidence type="ECO:0000256" key="2">
    <source>
        <dbReference type="ARBA" id="ARBA00022576"/>
    </source>
</evidence>
<name>A0A0V8IZX9_9BACL</name>
<evidence type="ECO:0000256" key="3">
    <source>
        <dbReference type="ARBA" id="ARBA00022679"/>
    </source>
</evidence>
<dbReference type="PIRSF" id="PIRSF000521">
    <property type="entry name" value="Transaminase_4ab_Lys_Orn"/>
    <property type="match status" value="1"/>
</dbReference>
<dbReference type="GO" id="GO:0030170">
    <property type="term" value="F:pyridoxal phosphate binding"/>
    <property type="evidence" value="ECO:0007669"/>
    <property type="project" value="InterPro"/>
</dbReference>
<dbReference type="InterPro" id="IPR005814">
    <property type="entry name" value="Aminotrans_3"/>
</dbReference>
<evidence type="ECO:0000256" key="4">
    <source>
        <dbReference type="ARBA" id="ARBA00022898"/>
    </source>
</evidence>
<reference evidence="6 7" key="1">
    <citation type="journal article" date="2014" name="Antonie Van Leeuwenhoek">
        <title>Fictibacillus enclensis sp. nov., isolated from marine sediment.</title>
        <authorList>
            <person name="Dastager S.G."/>
            <person name="Mawlankar R."/>
            <person name="Srinivasan K."/>
            <person name="Tang S.K."/>
            <person name="Lee J.C."/>
            <person name="Ramana V.V."/>
            <person name="Shouche Y.S."/>
        </authorList>
    </citation>
    <scope>NUCLEOTIDE SEQUENCE [LARGE SCALE GENOMIC DNA]</scope>
    <source>
        <strain evidence="6 7">NIO-1003</strain>
    </source>
</reference>
<evidence type="ECO:0000256" key="1">
    <source>
        <dbReference type="ARBA" id="ARBA00008954"/>
    </source>
</evidence>
<keyword evidence="4 5" id="KW-0663">Pyridoxal phosphate</keyword>
<accession>A0A0V8IZX9</accession>
<dbReference type="InterPro" id="IPR049704">
    <property type="entry name" value="Aminotrans_3_PPA_site"/>
</dbReference>
<dbReference type="EMBL" id="LNQN01000007">
    <property type="protein sequence ID" value="KSU80402.1"/>
    <property type="molecule type" value="Genomic_DNA"/>
</dbReference>
<dbReference type="Proteomes" id="UP000054099">
    <property type="component" value="Unassembled WGS sequence"/>
</dbReference>
<dbReference type="Gene3D" id="3.40.640.10">
    <property type="entry name" value="Type I PLP-dependent aspartate aminotransferase-like (Major domain)"/>
    <property type="match status" value="1"/>
</dbReference>
<evidence type="ECO:0000313" key="6">
    <source>
        <dbReference type="EMBL" id="KSU80402.1"/>
    </source>
</evidence>
<dbReference type="FunFam" id="3.40.640.10:FF:000014">
    <property type="entry name" value="Adenosylmethionine-8-amino-7-oxononanoate aminotransferase, probable"/>
    <property type="match status" value="1"/>
</dbReference>
<dbReference type="RefSeq" id="WP_061975389.1">
    <property type="nucleotide sequence ID" value="NZ_FMAV01000005.1"/>
</dbReference>
<dbReference type="SUPFAM" id="SSF53383">
    <property type="entry name" value="PLP-dependent transferases"/>
    <property type="match status" value="1"/>
</dbReference>
<keyword evidence="3 6" id="KW-0808">Transferase</keyword>
<proteinExistence type="inferred from homology"/>
<dbReference type="InterPro" id="IPR015424">
    <property type="entry name" value="PyrdxlP-dep_Trfase"/>
</dbReference>
<dbReference type="PANTHER" id="PTHR43094">
    <property type="entry name" value="AMINOTRANSFERASE"/>
    <property type="match status" value="1"/>
</dbReference>
<evidence type="ECO:0000256" key="5">
    <source>
        <dbReference type="RuleBase" id="RU003560"/>
    </source>
</evidence>
<dbReference type="PANTHER" id="PTHR43094:SF1">
    <property type="entry name" value="AMINOTRANSFERASE CLASS-III"/>
    <property type="match status" value="1"/>
</dbReference>
<dbReference type="Gene3D" id="3.90.1150.10">
    <property type="entry name" value="Aspartate Aminotransferase, domain 1"/>
    <property type="match status" value="1"/>
</dbReference>
<dbReference type="InterPro" id="IPR015422">
    <property type="entry name" value="PyrdxlP-dep_Trfase_small"/>
</dbReference>
<dbReference type="GO" id="GO:0008483">
    <property type="term" value="F:transaminase activity"/>
    <property type="evidence" value="ECO:0007669"/>
    <property type="project" value="UniProtKB-KW"/>
</dbReference>
<keyword evidence="2 6" id="KW-0032">Aminotransferase</keyword>
<dbReference type="AlphaFoldDB" id="A0A0V8IZX9"/>
<dbReference type="Pfam" id="PF00202">
    <property type="entry name" value="Aminotran_3"/>
    <property type="match status" value="1"/>
</dbReference>
<evidence type="ECO:0000313" key="7">
    <source>
        <dbReference type="Proteomes" id="UP000054099"/>
    </source>
</evidence>
<keyword evidence="7" id="KW-1185">Reference proteome</keyword>
<comment type="similarity">
    <text evidence="1 5">Belongs to the class-III pyridoxal-phosphate-dependent aminotransferase family.</text>
</comment>
<organism evidence="6 7">
    <name type="scientific">Fictibacillus enclensis</name>
    <dbReference type="NCBI Taxonomy" id="1017270"/>
    <lineage>
        <taxon>Bacteria</taxon>
        <taxon>Bacillati</taxon>
        <taxon>Bacillota</taxon>
        <taxon>Bacilli</taxon>
        <taxon>Bacillales</taxon>
        <taxon>Fictibacillaceae</taxon>
        <taxon>Fictibacillus</taxon>
    </lineage>
</organism>
<dbReference type="PROSITE" id="PS00600">
    <property type="entry name" value="AA_TRANSFER_CLASS_3"/>
    <property type="match status" value="1"/>
</dbReference>
<dbReference type="CDD" id="cd00610">
    <property type="entry name" value="OAT_like"/>
    <property type="match status" value="1"/>
</dbReference>
<gene>
    <name evidence="6" type="ORF">AS030_20370</name>
</gene>